<feature type="domain" description="Sigma-54 factor interaction" evidence="8">
    <location>
        <begin position="336"/>
        <end position="564"/>
    </location>
</feature>
<dbReference type="PROSITE" id="PS00676">
    <property type="entry name" value="SIGMA54_INTERACT_2"/>
    <property type="match status" value="1"/>
</dbReference>
<proteinExistence type="predicted"/>
<keyword evidence="5" id="KW-0238">DNA-binding</keyword>
<dbReference type="CDD" id="cd00009">
    <property type="entry name" value="AAA"/>
    <property type="match status" value="1"/>
</dbReference>
<reference evidence="9 10" key="1">
    <citation type="submission" date="2020-06" db="EMBL/GenBank/DDBJ databases">
        <title>Complete genome of Azosprillum oryzae KACC14407.</title>
        <authorList>
            <person name="Kim M."/>
            <person name="Park Y.-J."/>
            <person name="Shin J.-H."/>
        </authorList>
    </citation>
    <scope>NUCLEOTIDE SEQUENCE [LARGE SCALE GENOMIC DNA]</scope>
    <source>
        <strain evidence="9 10">KACC 14407</strain>
    </source>
</reference>
<name>A0A6N1AJ72_9PROT</name>
<protein>
    <submittedName>
        <fullName evidence="9">Sigma-54-dependent Fis family transcriptional regulator</fullName>
    </submittedName>
</protein>
<dbReference type="InterPro" id="IPR058031">
    <property type="entry name" value="AAA_lid_NorR"/>
</dbReference>
<dbReference type="GO" id="GO:0006355">
    <property type="term" value="P:regulation of DNA-templated transcription"/>
    <property type="evidence" value="ECO:0007669"/>
    <property type="project" value="InterPro"/>
</dbReference>
<dbReference type="Pfam" id="PF00158">
    <property type="entry name" value="Sigma54_activat"/>
    <property type="match status" value="1"/>
</dbReference>
<keyword evidence="7" id="KW-0804">Transcription</keyword>
<evidence type="ECO:0000256" key="6">
    <source>
        <dbReference type="ARBA" id="ARBA00023159"/>
    </source>
</evidence>
<dbReference type="Pfam" id="PF02954">
    <property type="entry name" value="HTH_8"/>
    <property type="match status" value="1"/>
</dbReference>
<dbReference type="Gene3D" id="3.40.50.300">
    <property type="entry name" value="P-loop containing nucleotide triphosphate hydrolases"/>
    <property type="match status" value="1"/>
</dbReference>
<dbReference type="FunFam" id="3.40.50.300:FF:000006">
    <property type="entry name" value="DNA-binding transcriptional regulator NtrC"/>
    <property type="match status" value="1"/>
</dbReference>
<dbReference type="InterPro" id="IPR025944">
    <property type="entry name" value="Sigma_54_int_dom_CS"/>
</dbReference>
<dbReference type="InterPro" id="IPR002078">
    <property type="entry name" value="Sigma_54_int"/>
</dbReference>
<evidence type="ECO:0000256" key="3">
    <source>
        <dbReference type="ARBA" id="ARBA00023012"/>
    </source>
</evidence>
<dbReference type="InterPro" id="IPR029016">
    <property type="entry name" value="GAF-like_dom_sf"/>
</dbReference>
<dbReference type="OrthoDB" id="9770562at2"/>
<dbReference type="GO" id="GO:0000160">
    <property type="term" value="P:phosphorelay signal transduction system"/>
    <property type="evidence" value="ECO:0007669"/>
    <property type="project" value="UniProtKB-KW"/>
</dbReference>
<dbReference type="Gene3D" id="3.30.450.40">
    <property type="match status" value="1"/>
</dbReference>
<organism evidence="9 10">
    <name type="scientific">Azospirillum oryzae</name>
    <dbReference type="NCBI Taxonomy" id="286727"/>
    <lineage>
        <taxon>Bacteria</taxon>
        <taxon>Pseudomonadati</taxon>
        <taxon>Pseudomonadota</taxon>
        <taxon>Alphaproteobacteria</taxon>
        <taxon>Rhodospirillales</taxon>
        <taxon>Azospirillaceae</taxon>
        <taxon>Azospirillum</taxon>
    </lineage>
</organism>
<evidence type="ECO:0000256" key="7">
    <source>
        <dbReference type="ARBA" id="ARBA00023163"/>
    </source>
</evidence>
<dbReference type="RefSeq" id="WP_149198243.1">
    <property type="nucleotide sequence ID" value="NZ_BSOV01000049.1"/>
</dbReference>
<dbReference type="InterPro" id="IPR025943">
    <property type="entry name" value="Sigma_54_int_dom_ATP-bd_2"/>
</dbReference>
<dbReference type="KEGG" id="aoz:HUE56_14330"/>
<dbReference type="PRINTS" id="PR01590">
    <property type="entry name" value="HTHFIS"/>
</dbReference>
<dbReference type="PROSITE" id="PS50045">
    <property type="entry name" value="SIGMA54_INTERACT_4"/>
    <property type="match status" value="1"/>
</dbReference>
<evidence type="ECO:0000256" key="5">
    <source>
        <dbReference type="ARBA" id="ARBA00023125"/>
    </source>
</evidence>
<dbReference type="InterPro" id="IPR009057">
    <property type="entry name" value="Homeodomain-like_sf"/>
</dbReference>
<dbReference type="EMBL" id="CP054619">
    <property type="protein sequence ID" value="QKS51636.1"/>
    <property type="molecule type" value="Genomic_DNA"/>
</dbReference>
<evidence type="ECO:0000259" key="8">
    <source>
        <dbReference type="PROSITE" id="PS50045"/>
    </source>
</evidence>
<dbReference type="SUPFAM" id="SSF46689">
    <property type="entry name" value="Homeodomain-like"/>
    <property type="match status" value="1"/>
</dbReference>
<keyword evidence="3" id="KW-0902">Two-component regulatory system</keyword>
<dbReference type="PANTHER" id="PTHR32071:SF77">
    <property type="entry name" value="TRANSCRIPTIONAL REGULATORY PROTEIN"/>
    <property type="match status" value="1"/>
</dbReference>
<dbReference type="PANTHER" id="PTHR32071">
    <property type="entry name" value="TRANSCRIPTIONAL REGULATORY PROTEIN"/>
    <property type="match status" value="1"/>
</dbReference>
<evidence type="ECO:0000256" key="1">
    <source>
        <dbReference type="ARBA" id="ARBA00022741"/>
    </source>
</evidence>
<dbReference type="SUPFAM" id="SSF52540">
    <property type="entry name" value="P-loop containing nucleoside triphosphate hydrolases"/>
    <property type="match status" value="1"/>
</dbReference>
<dbReference type="InterPro" id="IPR025662">
    <property type="entry name" value="Sigma_54_int_dom_ATP-bd_1"/>
</dbReference>
<gene>
    <name evidence="9" type="ORF">HUE56_14330</name>
</gene>
<dbReference type="InterPro" id="IPR027417">
    <property type="entry name" value="P-loop_NTPase"/>
</dbReference>
<dbReference type="Pfam" id="PF25601">
    <property type="entry name" value="AAA_lid_14"/>
    <property type="match status" value="1"/>
</dbReference>
<dbReference type="InterPro" id="IPR003593">
    <property type="entry name" value="AAA+_ATPase"/>
</dbReference>
<accession>A0A6N1AJ72</accession>
<dbReference type="PROSITE" id="PS00688">
    <property type="entry name" value="SIGMA54_INTERACT_3"/>
    <property type="match status" value="1"/>
</dbReference>
<dbReference type="InterPro" id="IPR002197">
    <property type="entry name" value="HTH_Fis"/>
</dbReference>
<keyword evidence="10" id="KW-1185">Reference proteome</keyword>
<dbReference type="Proteomes" id="UP000509702">
    <property type="component" value="Chromosome"/>
</dbReference>
<evidence type="ECO:0000313" key="10">
    <source>
        <dbReference type="Proteomes" id="UP000509702"/>
    </source>
</evidence>
<keyword evidence="6" id="KW-0010">Activator</keyword>
<dbReference type="GO" id="GO:0043565">
    <property type="term" value="F:sequence-specific DNA binding"/>
    <property type="evidence" value="ECO:0007669"/>
    <property type="project" value="InterPro"/>
</dbReference>
<dbReference type="Gene3D" id="1.10.10.60">
    <property type="entry name" value="Homeodomain-like"/>
    <property type="match status" value="1"/>
</dbReference>
<keyword evidence="1" id="KW-0547">Nucleotide-binding</keyword>
<keyword evidence="2" id="KW-0067">ATP-binding</keyword>
<dbReference type="AlphaFoldDB" id="A0A6N1AJ72"/>
<evidence type="ECO:0000313" key="9">
    <source>
        <dbReference type="EMBL" id="QKS51636.1"/>
    </source>
</evidence>
<dbReference type="PROSITE" id="PS00675">
    <property type="entry name" value="SIGMA54_INTERACT_1"/>
    <property type="match status" value="1"/>
</dbReference>
<dbReference type="SMART" id="SM00382">
    <property type="entry name" value="AAA"/>
    <property type="match status" value="1"/>
</dbReference>
<dbReference type="GO" id="GO:0005524">
    <property type="term" value="F:ATP binding"/>
    <property type="evidence" value="ECO:0007669"/>
    <property type="project" value="UniProtKB-KW"/>
</dbReference>
<dbReference type="Gene3D" id="1.10.8.60">
    <property type="match status" value="1"/>
</dbReference>
<evidence type="ECO:0000256" key="4">
    <source>
        <dbReference type="ARBA" id="ARBA00023015"/>
    </source>
</evidence>
<keyword evidence="4" id="KW-0805">Transcription regulation</keyword>
<sequence>MDSARAAHIDELVRVSTGRVSAGVRSARDPIIESSWRRCVADHKLDPTVGREPHILPQERLREHRDAMDEFLRMARFGLEALYRQVAGMGYVLLLTDSNGVTVDFIGDPTFDNHLRRAGLYLGADWNEGHAGTCAVGTCIATAQALTVHQTDHFDSTHIPLTCTAAPVFDSGGELAAVLDISALHSPEPKISQYLALQLVRAYVHKIETANLYNNFRRDWVVKLSASQEFAEVDPDFVLALDGGGRVVGFNHKARDLLVEDGVSPLGRSFAELFDCEVDDLVHFVRSLPTEQRTLRLRRTGLPLFAQAMPPPAVSLPRSHVPDHGGDTLPEPLRVVSGGDPALKAVLTRAAKLVNTRMSLLIHGETGTGKEHLAKALHKASIRRNKPFVAINCAALPENLIESELFGYEPGSFTGATARGKKGLILEADGGTLFLDEIGDMPLSSQTRLLRVLAEREVTPIGRTKAVSVDVRVIGATHRDLVELVKAGKFRDDLYFRLNGAVFTVPPLRQRGDLEWLIERLLAERTERDGVGYRLTPAALAALRGHGWPGNVRELVNALDYACAVSDGGLIDLDDIPEPVQHSGLFQAWPVEAPQTAAPADEDPAARLRETLRRHHWNVSATARALGVDRSTVHRQMHRFGIVAPHRAE</sequence>
<evidence type="ECO:0000256" key="2">
    <source>
        <dbReference type="ARBA" id="ARBA00022840"/>
    </source>
</evidence>
<dbReference type="SUPFAM" id="SSF55781">
    <property type="entry name" value="GAF domain-like"/>
    <property type="match status" value="1"/>
</dbReference>